<dbReference type="KEGG" id="vta:B1587"/>
<evidence type="ECO:0000313" key="1">
    <source>
        <dbReference type="EMBL" id="SON53198.1"/>
    </source>
</evidence>
<sequence length="89" mass="9665">MIAEVGIAFLLAGLDNDPVVEKTRKHIQASINVDHGLIPSVTGDLDLTYGEHRNVLAIMLLDWQGAHAVPNVTNNPKIVTNVPYGLIKK</sequence>
<dbReference type="AlphaFoldDB" id="A0A2N8ZMP4"/>
<keyword evidence="2" id="KW-1185">Reference proteome</keyword>
<organism evidence="1 2">
    <name type="scientific">Vibrio tapetis subsp. tapetis</name>
    <dbReference type="NCBI Taxonomy" id="1671868"/>
    <lineage>
        <taxon>Bacteria</taxon>
        <taxon>Pseudomonadati</taxon>
        <taxon>Pseudomonadota</taxon>
        <taxon>Gammaproteobacteria</taxon>
        <taxon>Vibrionales</taxon>
        <taxon>Vibrionaceae</taxon>
        <taxon>Vibrio</taxon>
    </lineage>
</organism>
<reference evidence="1 2" key="1">
    <citation type="submission" date="2017-10" db="EMBL/GenBank/DDBJ databases">
        <authorList>
            <person name="Banno H."/>
            <person name="Chua N.-H."/>
        </authorList>
    </citation>
    <scope>NUCLEOTIDE SEQUENCE [LARGE SCALE GENOMIC DNA]</scope>
    <source>
        <strain evidence="1">Vibrio tapetis CECT4600</strain>
    </source>
</reference>
<accession>A0A2N8ZMP4</accession>
<name>A0A2N8ZMP4_9VIBR</name>
<evidence type="ECO:0000313" key="2">
    <source>
        <dbReference type="Proteomes" id="UP000235828"/>
    </source>
</evidence>
<dbReference type="Pfam" id="PF12060">
    <property type="entry name" value="DUF3541"/>
    <property type="match status" value="1"/>
</dbReference>
<gene>
    <name evidence="1" type="ORF">VTAP4600_B1587</name>
</gene>
<dbReference type="InterPro" id="IPR021928">
    <property type="entry name" value="DUF3541"/>
</dbReference>
<proteinExistence type="predicted"/>
<dbReference type="Proteomes" id="UP000235828">
    <property type="component" value="Chromosome B"/>
</dbReference>
<protein>
    <submittedName>
        <fullName evidence="1">Uncharacterized protein</fullName>
    </submittedName>
</protein>
<dbReference type="EMBL" id="LT960612">
    <property type="protein sequence ID" value="SON53198.1"/>
    <property type="molecule type" value="Genomic_DNA"/>
</dbReference>